<organism evidence="4 5">
    <name type="scientific">Corynebacterium sanguinis</name>
    <dbReference type="NCBI Taxonomy" id="2594913"/>
    <lineage>
        <taxon>Bacteria</taxon>
        <taxon>Bacillati</taxon>
        <taxon>Actinomycetota</taxon>
        <taxon>Actinomycetes</taxon>
        <taxon>Mycobacteriales</taxon>
        <taxon>Corynebacteriaceae</taxon>
        <taxon>Corynebacterium</taxon>
    </lineage>
</organism>
<dbReference type="Proteomes" id="UP000580709">
    <property type="component" value="Unassembled WGS sequence"/>
</dbReference>
<dbReference type="Gene3D" id="1.10.10.10">
    <property type="entry name" value="Winged helix-like DNA-binding domain superfamily/Winged helix DNA-binding domain"/>
    <property type="match status" value="1"/>
</dbReference>
<feature type="domain" description="Transcription regulator PadR N-terminal" evidence="1">
    <location>
        <begin position="5"/>
        <end position="75"/>
    </location>
</feature>
<dbReference type="Pfam" id="PF03551">
    <property type="entry name" value="PadR"/>
    <property type="match status" value="1"/>
</dbReference>
<proteinExistence type="predicted"/>
<evidence type="ECO:0000259" key="1">
    <source>
        <dbReference type="Pfam" id="PF03551"/>
    </source>
</evidence>
<dbReference type="AlphaFoldDB" id="A0A6C1TWT6"/>
<dbReference type="EMBL" id="JACEOR010000378">
    <property type="protein sequence ID" value="MBA4505388.1"/>
    <property type="molecule type" value="Genomic_DNA"/>
</dbReference>
<dbReference type="InterPro" id="IPR018309">
    <property type="entry name" value="Tscrpt_reg_PadR_C"/>
</dbReference>
<comment type="caution">
    <text evidence="4">The sequence shown here is derived from an EMBL/GenBank/DDBJ whole genome shotgun (WGS) entry which is preliminary data.</text>
</comment>
<accession>A0A6C1TWT6</accession>
<evidence type="ECO:0000313" key="6">
    <source>
        <dbReference type="Proteomes" id="UP000580709"/>
    </source>
</evidence>
<dbReference type="SUPFAM" id="SSF46785">
    <property type="entry name" value="Winged helix' DNA-binding domain"/>
    <property type="match status" value="1"/>
</dbReference>
<dbReference type="Proteomes" id="UP000336646">
    <property type="component" value="Unassembled WGS sequence"/>
</dbReference>
<sequence>MQHLILGLLLTGPLSLYDVHKRFASGLAHFYSASFGSIERALKRLVDDGLAAVEPDPGNARGRKLYSITQSGRASWSEWMHSPTPSGSDLEQSVLAKVFLLGRIADPAERSEILRLIREEAEASESALLDMAESIDAQAKTLDAGGAEFFAYHRATLEYGLASHRTMIEWLRRLEEAEVA</sequence>
<dbReference type="GeneID" id="74900758"/>
<dbReference type="InterPro" id="IPR036390">
    <property type="entry name" value="WH_DNA-bd_sf"/>
</dbReference>
<dbReference type="PANTHER" id="PTHR43252:SF6">
    <property type="entry name" value="NEGATIVE TRANSCRIPTION REGULATOR PADR"/>
    <property type="match status" value="1"/>
</dbReference>
<dbReference type="Pfam" id="PF10400">
    <property type="entry name" value="Vir_act_alpha_C"/>
    <property type="match status" value="1"/>
</dbReference>
<evidence type="ECO:0000313" key="3">
    <source>
        <dbReference type="EMBL" id="MBA4505388.1"/>
    </source>
</evidence>
<reference evidence="3 6" key="2">
    <citation type="submission" date="2020-07" db="EMBL/GenBank/DDBJ databases">
        <authorList>
            <person name="Khare M."/>
        </authorList>
    </citation>
    <scope>NUCLEOTIDE SEQUENCE [LARGE SCALE GENOMIC DNA]</scope>
    <source>
        <strain evidence="3 6">P8776</strain>
    </source>
</reference>
<feature type="domain" description="Transcription regulator PadR C-terminal" evidence="2">
    <location>
        <begin position="96"/>
        <end position="176"/>
    </location>
</feature>
<reference evidence="4 5" key="1">
    <citation type="submission" date="2018-12" db="EMBL/GenBank/DDBJ databases">
        <title>Corynebacterium sanguinis sp. nov., a clinically-associated and environmental corynebacterium.</title>
        <authorList>
            <person name="Gonzales-Siles L."/>
            <person name="Jaen-Luchoro D."/>
            <person name="Cardew S."/>
            <person name="Inganas E."/>
            <person name="Ohlen M."/>
            <person name="Jensie-Markopolous S."/>
            <person name="Pinyeiro-Iglesias B."/>
            <person name="Molin K."/>
            <person name="Skovbjerg S."/>
            <person name="Svensson-Stadler L."/>
            <person name="Funke G."/>
            <person name="Moore E.R.B."/>
        </authorList>
    </citation>
    <scope>NUCLEOTIDE SEQUENCE [LARGE SCALE GENOMIC DNA]</scope>
    <source>
        <strain evidence="4 5">58734</strain>
    </source>
</reference>
<evidence type="ECO:0000259" key="2">
    <source>
        <dbReference type="Pfam" id="PF10400"/>
    </source>
</evidence>
<gene>
    <name evidence="4" type="ORF">EKI59_07910</name>
    <name evidence="3" type="ORF">H0H28_08670</name>
</gene>
<dbReference type="OrthoDB" id="3746369at2"/>
<dbReference type="RefSeq" id="WP_144317171.1">
    <property type="nucleotide sequence ID" value="NZ_CP038157.1"/>
</dbReference>
<dbReference type="PANTHER" id="PTHR43252">
    <property type="entry name" value="TRANSCRIPTIONAL REGULATOR YQJI"/>
    <property type="match status" value="1"/>
</dbReference>
<name>A0A6C1TWT6_9CORY</name>
<keyword evidence="6" id="KW-1185">Reference proteome</keyword>
<protein>
    <submittedName>
        <fullName evidence="4">PadR family transcriptional regulator</fullName>
    </submittedName>
</protein>
<dbReference type="InterPro" id="IPR005149">
    <property type="entry name" value="Tscrpt_reg_PadR_N"/>
</dbReference>
<evidence type="ECO:0000313" key="5">
    <source>
        <dbReference type="Proteomes" id="UP000336646"/>
    </source>
</evidence>
<dbReference type="EMBL" id="RXIR01000016">
    <property type="protein sequence ID" value="TVS27870.1"/>
    <property type="molecule type" value="Genomic_DNA"/>
</dbReference>
<dbReference type="InterPro" id="IPR036388">
    <property type="entry name" value="WH-like_DNA-bd_sf"/>
</dbReference>
<evidence type="ECO:0000313" key="4">
    <source>
        <dbReference type="EMBL" id="TVS27870.1"/>
    </source>
</evidence>